<gene>
    <name evidence="4" type="ORF">HPTL_0307</name>
</gene>
<dbReference type="OrthoDB" id="5288288at2"/>
<dbReference type="SUPFAM" id="SSF54373">
    <property type="entry name" value="FAD-linked reductases, C-terminal domain"/>
    <property type="match status" value="1"/>
</dbReference>
<keyword evidence="2" id="KW-0560">Oxidoreductase</keyword>
<dbReference type="Pfam" id="PF01266">
    <property type="entry name" value="DAO"/>
    <property type="match status" value="1"/>
</dbReference>
<reference evidence="4 5" key="1">
    <citation type="submission" date="2018-04" db="EMBL/GenBank/DDBJ databases">
        <title>Complete genome sequence of Hydrogenophilus thermoluteolus TH-1.</title>
        <authorList>
            <person name="Arai H."/>
        </authorList>
    </citation>
    <scope>NUCLEOTIDE SEQUENCE [LARGE SCALE GENOMIC DNA]</scope>
    <source>
        <strain evidence="4 5">TH-1</strain>
    </source>
</reference>
<evidence type="ECO:0000259" key="3">
    <source>
        <dbReference type="Pfam" id="PF01266"/>
    </source>
</evidence>
<dbReference type="AlphaFoldDB" id="A0A2Z6DVY4"/>
<protein>
    <submittedName>
        <fullName evidence="4">D-amino acid dehydrogenase small subunit</fullName>
    </submittedName>
</protein>
<name>A0A2Z6DVY4_HYDTE</name>
<sequence>MHLVIIGGGVIGITTAWACRLRGWDVTVIEANETLARGACYANGAQISVSHPHPWSSPQAPRIAMESLFNPDAPFHWKPKWDCAEARWLALFLRECLPERHRRNTRAIAALGTFSLSVLRRWRSELDLQYDAVTRGILHLFFDEKAWQHGQAHAAELAELGICAVPCTPDEAIAIEPALAPHRDRLYGALHAPDDESGDAHAFTLALAERCAAAGVTIRTHTAAIGWQFRADGRAVLLVRENATAAASETVLEADEYILCAGVGSRALARPLLGDVPIHPVKGYSLTLPIRDPERIPTVSLTDESHRIVASRLGNRWRIAGTAELAGMDDRPDPARLVSLYRWGRQWGGDAVDWSQAEEWAGLRPMTPSGVPLIGKTRYRNVWINSGHGSLGWTLACGSAEAIAGLIAGDPPSVAFPFLT</sequence>
<dbReference type="EMBL" id="AP018558">
    <property type="protein sequence ID" value="BBD76575.1"/>
    <property type="molecule type" value="Genomic_DNA"/>
</dbReference>
<dbReference type="Gene3D" id="3.30.9.10">
    <property type="entry name" value="D-Amino Acid Oxidase, subunit A, domain 2"/>
    <property type="match status" value="1"/>
</dbReference>
<proteinExistence type="inferred from homology"/>
<dbReference type="GO" id="GO:0005886">
    <property type="term" value="C:plasma membrane"/>
    <property type="evidence" value="ECO:0007669"/>
    <property type="project" value="TreeGrafter"/>
</dbReference>
<organism evidence="4 5">
    <name type="scientific">Hydrogenophilus thermoluteolus</name>
    <name type="common">Pseudomonas hydrogenothermophila</name>
    <dbReference type="NCBI Taxonomy" id="297"/>
    <lineage>
        <taxon>Bacteria</taxon>
        <taxon>Pseudomonadati</taxon>
        <taxon>Pseudomonadota</taxon>
        <taxon>Hydrogenophilia</taxon>
        <taxon>Hydrogenophilales</taxon>
        <taxon>Hydrogenophilaceae</taxon>
        <taxon>Hydrogenophilus</taxon>
    </lineage>
</organism>
<dbReference type="PANTHER" id="PTHR13847">
    <property type="entry name" value="SARCOSINE DEHYDROGENASE-RELATED"/>
    <property type="match status" value="1"/>
</dbReference>
<evidence type="ECO:0000256" key="2">
    <source>
        <dbReference type="ARBA" id="ARBA00023002"/>
    </source>
</evidence>
<dbReference type="RefSeq" id="WP_119334402.1">
    <property type="nucleotide sequence ID" value="NZ_AP018558.1"/>
</dbReference>
<dbReference type="GO" id="GO:0008718">
    <property type="term" value="F:D-amino-acid dehydrogenase activity"/>
    <property type="evidence" value="ECO:0007669"/>
    <property type="project" value="TreeGrafter"/>
</dbReference>
<dbReference type="SUPFAM" id="SSF51905">
    <property type="entry name" value="FAD/NAD(P)-binding domain"/>
    <property type="match status" value="1"/>
</dbReference>
<keyword evidence="5" id="KW-1185">Reference proteome</keyword>
<dbReference type="Proteomes" id="UP000262004">
    <property type="component" value="Chromosome"/>
</dbReference>
<dbReference type="KEGG" id="htl:HPTL_0307"/>
<dbReference type="GO" id="GO:0055130">
    <property type="term" value="P:D-alanine catabolic process"/>
    <property type="evidence" value="ECO:0007669"/>
    <property type="project" value="TreeGrafter"/>
</dbReference>
<dbReference type="InterPro" id="IPR006076">
    <property type="entry name" value="FAD-dep_OxRdtase"/>
</dbReference>
<dbReference type="InterPro" id="IPR036188">
    <property type="entry name" value="FAD/NAD-bd_sf"/>
</dbReference>
<feature type="domain" description="FAD dependent oxidoreductase" evidence="3">
    <location>
        <begin position="3"/>
        <end position="404"/>
    </location>
</feature>
<dbReference type="Gene3D" id="3.50.50.60">
    <property type="entry name" value="FAD/NAD(P)-binding domain"/>
    <property type="match status" value="2"/>
</dbReference>
<evidence type="ECO:0000256" key="1">
    <source>
        <dbReference type="ARBA" id="ARBA00009410"/>
    </source>
</evidence>
<comment type="similarity">
    <text evidence="1">Belongs to the DadA oxidoreductase family.</text>
</comment>
<evidence type="ECO:0000313" key="5">
    <source>
        <dbReference type="Proteomes" id="UP000262004"/>
    </source>
</evidence>
<evidence type="ECO:0000313" key="4">
    <source>
        <dbReference type="EMBL" id="BBD76575.1"/>
    </source>
</evidence>
<dbReference type="GO" id="GO:0005737">
    <property type="term" value="C:cytoplasm"/>
    <property type="evidence" value="ECO:0007669"/>
    <property type="project" value="TreeGrafter"/>
</dbReference>
<accession>A0A2Z6DVY4</accession>
<dbReference type="PANTHER" id="PTHR13847:SF280">
    <property type="entry name" value="D-AMINO ACID DEHYDROGENASE"/>
    <property type="match status" value="1"/>
</dbReference>